<accession>A0AA40JZA9</accession>
<feature type="region of interest" description="Disordered" evidence="1">
    <location>
        <begin position="277"/>
        <end position="296"/>
    </location>
</feature>
<dbReference type="AlphaFoldDB" id="A0AA40JZA9"/>
<evidence type="ECO:0000256" key="1">
    <source>
        <dbReference type="SAM" id="MobiDB-lite"/>
    </source>
</evidence>
<protein>
    <submittedName>
        <fullName evidence="2">Uncharacterized protein</fullName>
    </submittedName>
</protein>
<proteinExistence type="predicted"/>
<name>A0AA40JZA9_9PEZI</name>
<gene>
    <name evidence="2" type="ORF">B0T18DRAFT_213916</name>
</gene>
<sequence length="492" mass="53903">MAAAANPPPNKDLESQIPAVKIALNQHKDDTKKDMADLRKALGDQKSSSASMIAELQTQFQKQLDEHKADNAANQAQVVKAALEAQQLELSKGREESAANEALLRTEVGSLLSENSSLRSEVVALTQKLSEVVDQGKQRDQQIQELQTLVSSQGEKLFSIDLTEWETVNEGVIIELPRLQATVEELCHTQQQPPGPSVATDAIDMSAIDTKLGVLQAECRQMLHEHEEKLGTIVTKALTRIAGWVDELRAEDESLRRELQEHSAACLSTLSARARAVPSAESRSASPGQRHPVPGSGAAIVAGDASSSTAMLERIDKVERAVGYYGGRLANTEQRLTEMDQRVVKKVDALSHQTVVLEARWNNLSTKELAERIIGQLEQIYAPSKVTNDIVLLNEHAQATKTKLADYDTCINSIKLELAEVKTSVGECKKAEQARKSEDAEEQYVEVQGSPERDRAAKKRKLRELHNADCAGDEQLRKRMGAGVNGRLANGH</sequence>
<reference evidence="2" key="1">
    <citation type="submission" date="2023-06" db="EMBL/GenBank/DDBJ databases">
        <title>Genome-scale phylogeny and comparative genomics of the fungal order Sordariales.</title>
        <authorList>
            <consortium name="Lawrence Berkeley National Laboratory"/>
            <person name="Hensen N."/>
            <person name="Bonometti L."/>
            <person name="Westerberg I."/>
            <person name="Brannstrom I.O."/>
            <person name="Guillou S."/>
            <person name="Cros-Aarteil S."/>
            <person name="Calhoun S."/>
            <person name="Haridas S."/>
            <person name="Kuo A."/>
            <person name="Mondo S."/>
            <person name="Pangilinan J."/>
            <person name="Riley R."/>
            <person name="LaButti K."/>
            <person name="Andreopoulos B."/>
            <person name="Lipzen A."/>
            <person name="Chen C."/>
            <person name="Yanf M."/>
            <person name="Daum C."/>
            <person name="Ng V."/>
            <person name="Clum A."/>
            <person name="Steindorff A."/>
            <person name="Ohm R."/>
            <person name="Martin F."/>
            <person name="Silar P."/>
            <person name="Natvig D."/>
            <person name="Lalanne C."/>
            <person name="Gautier V."/>
            <person name="Ament-velasquez S.L."/>
            <person name="Kruys A."/>
            <person name="Hutchinson M.I."/>
            <person name="Powell A.J."/>
            <person name="Barry K."/>
            <person name="Miller A.N."/>
            <person name="Grigoriev I.V."/>
            <person name="Debuchy R."/>
            <person name="Gladieux P."/>
            <person name="Thoren M.H."/>
            <person name="Johannesson H."/>
        </authorList>
    </citation>
    <scope>NUCLEOTIDE SEQUENCE</scope>
    <source>
        <strain evidence="2">SMH3187-1</strain>
    </source>
</reference>
<organism evidence="2 3">
    <name type="scientific">Schizothecium vesticola</name>
    <dbReference type="NCBI Taxonomy" id="314040"/>
    <lineage>
        <taxon>Eukaryota</taxon>
        <taxon>Fungi</taxon>
        <taxon>Dikarya</taxon>
        <taxon>Ascomycota</taxon>
        <taxon>Pezizomycotina</taxon>
        <taxon>Sordariomycetes</taxon>
        <taxon>Sordariomycetidae</taxon>
        <taxon>Sordariales</taxon>
        <taxon>Schizotheciaceae</taxon>
        <taxon>Schizothecium</taxon>
    </lineage>
</organism>
<dbReference type="EMBL" id="JAUKUD010000006">
    <property type="protein sequence ID" value="KAK0740669.1"/>
    <property type="molecule type" value="Genomic_DNA"/>
</dbReference>
<keyword evidence="3" id="KW-1185">Reference proteome</keyword>
<feature type="region of interest" description="Disordered" evidence="1">
    <location>
        <begin position="435"/>
        <end position="461"/>
    </location>
</feature>
<comment type="caution">
    <text evidence="2">The sequence shown here is derived from an EMBL/GenBank/DDBJ whole genome shotgun (WGS) entry which is preliminary data.</text>
</comment>
<evidence type="ECO:0000313" key="2">
    <source>
        <dbReference type="EMBL" id="KAK0740669.1"/>
    </source>
</evidence>
<evidence type="ECO:0000313" key="3">
    <source>
        <dbReference type="Proteomes" id="UP001172155"/>
    </source>
</evidence>
<dbReference type="Proteomes" id="UP001172155">
    <property type="component" value="Unassembled WGS sequence"/>
</dbReference>